<evidence type="ECO:0000256" key="1">
    <source>
        <dbReference type="SAM" id="MobiDB-lite"/>
    </source>
</evidence>
<accession>C6HXV3</accession>
<gene>
    <name evidence="2" type="ORF">UBAL3_93200067</name>
</gene>
<reference evidence="2 3" key="1">
    <citation type="journal article" date="2009" name="Appl. Environ. Microbiol.">
        <title>Community genomic and proteomic analyses of chemoautotrophic iron-oxidizing "Leptospirillum rubarum" (Group II) and "Leptospirillum ferrodiazotrophum" (Group III) bacteria in acid mine drainage biofilms.</title>
        <authorList>
            <person name="Goltsman D.S."/>
            <person name="Denef V.J."/>
            <person name="Singer S.W."/>
            <person name="VerBerkmoes N.C."/>
            <person name="Lefsrud M."/>
            <person name="Mueller R.S."/>
            <person name="Dick G.J."/>
            <person name="Sun C.L."/>
            <person name="Wheeler K.E."/>
            <person name="Zemla A."/>
            <person name="Baker B.J."/>
            <person name="Hauser L."/>
            <person name="Land M."/>
            <person name="Shah M.B."/>
            <person name="Thelen M.P."/>
            <person name="Hettich R.L."/>
            <person name="Banfield J.F."/>
        </authorList>
    </citation>
    <scope>NUCLEOTIDE SEQUENCE [LARGE SCALE GENOMIC DNA]</scope>
</reference>
<proteinExistence type="predicted"/>
<sequence>MTADLVWQFWVGLAWPERECPRHPMGGFFEGSWNAPWEKGGHTVLLSVTESHRNVQNIFLVENGGRPVSPAPGLSGDPCRGTRPKICRSPLR</sequence>
<feature type="region of interest" description="Disordered" evidence="1">
    <location>
        <begin position="67"/>
        <end position="92"/>
    </location>
</feature>
<dbReference type="Proteomes" id="UP000009374">
    <property type="component" value="Unassembled WGS sequence"/>
</dbReference>
<organism evidence="2 3">
    <name type="scientific">Leptospirillum ferrodiazotrophum</name>
    <dbReference type="NCBI Taxonomy" id="412449"/>
    <lineage>
        <taxon>Bacteria</taxon>
        <taxon>Pseudomonadati</taxon>
        <taxon>Nitrospirota</taxon>
        <taxon>Nitrospiria</taxon>
        <taxon>Nitrospirales</taxon>
        <taxon>Nitrospiraceae</taxon>
        <taxon>Leptospirillum</taxon>
    </lineage>
</organism>
<dbReference type="AlphaFoldDB" id="C6HXV3"/>
<name>C6HXV3_9BACT</name>
<dbReference type="EMBL" id="GG693875">
    <property type="protein sequence ID" value="EES52565.1"/>
    <property type="molecule type" value="Genomic_DNA"/>
</dbReference>
<keyword evidence="3" id="KW-1185">Reference proteome</keyword>
<protein>
    <submittedName>
        <fullName evidence="2">Uncharacterized protein</fullName>
    </submittedName>
</protein>
<feature type="compositionally biased region" description="Basic residues" evidence="1">
    <location>
        <begin position="82"/>
        <end position="92"/>
    </location>
</feature>
<evidence type="ECO:0000313" key="2">
    <source>
        <dbReference type="EMBL" id="EES52565.1"/>
    </source>
</evidence>
<evidence type="ECO:0000313" key="3">
    <source>
        <dbReference type="Proteomes" id="UP000009374"/>
    </source>
</evidence>